<feature type="non-terminal residue" evidence="5">
    <location>
        <position position="1"/>
    </location>
</feature>
<feature type="domain" description="PH" evidence="4">
    <location>
        <begin position="1315"/>
        <end position="1426"/>
    </location>
</feature>
<feature type="compositionally biased region" description="Polar residues" evidence="3">
    <location>
        <begin position="996"/>
        <end position="1012"/>
    </location>
</feature>
<dbReference type="Gene3D" id="2.30.29.30">
    <property type="entry name" value="Pleckstrin-homology domain (PH domain)/Phosphotyrosine-binding domain (PTB)"/>
    <property type="match status" value="1"/>
</dbReference>
<organism evidence="5 6">
    <name type="scientific">Metschnikowia bicuspidata var. bicuspidata NRRL YB-4993</name>
    <dbReference type="NCBI Taxonomy" id="869754"/>
    <lineage>
        <taxon>Eukaryota</taxon>
        <taxon>Fungi</taxon>
        <taxon>Dikarya</taxon>
        <taxon>Ascomycota</taxon>
        <taxon>Saccharomycotina</taxon>
        <taxon>Pichiomycetes</taxon>
        <taxon>Metschnikowiaceae</taxon>
        <taxon>Metschnikowia</taxon>
    </lineage>
</organism>
<dbReference type="PROSITE" id="PS50003">
    <property type="entry name" value="PH_DOMAIN"/>
    <property type="match status" value="1"/>
</dbReference>
<dbReference type="InterPro" id="IPR011993">
    <property type="entry name" value="PH-like_dom_sf"/>
</dbReference>
<evidence type="ECO:0000259" key="4">
    <source>
        <dbReference type="PROSITE" id="PS50003"/>
    </source>
</evidence>
<evidence type="ECO:0000256" key="2">
    <source>
        <dbReference type="ARBA" id="ARBA00023306"/>
    </source>
</evidence>
<keyword evidence="1" id="KW-0132">Cell division</keyword>
<evidence type="ECO:0000256" key="1">
    <source>
        <dbReference type="ARBA" id="ARBA00022618"/>
    </source>
</evidence>
<accession>A0A1A0HGZ3</accession>
<dbReference type="STRING" id="869754.A0A1A0HGZ3"/>
<name>A0A1A0HGZ3_9ASCO</name>
<keyword evidence="6" id="KW-1185">Reference proteome</keyword>
<feature type="region of interest" description="Disordered" evidence="3">
    <location>
        <begin position="435"/>
        <end position="504"/>
    </location>
</feature>
<reference evidence="5 6" key="1">
    <citation type="submission" date="2016-05" db="EMBL/GenBank/DDBJ databases">
        <title>Comparative genomics of biotechnologically important yeasts.</title>
        <authorList>
            <consortium name="DOE Joint Genome Institute"/>
            <person name="Riley R."/>
            <person name="Haridas S."/>
            <person name="Wolfe K.H."/>
            <person name="Lopes M.R."/>
            <person name="Hittinger C.T."/>
            <person name="Goker M."/>
            <person name="Salamov A."/>
            <person name="Wisecaver J."/>
            <person name="Long T.M."/>
            <person name="Aerts A.L."/>
            <person name="Barry K."/>
            <person name="Choi C."/>
            <person name="Clum A."/>
            <person name="Coughlan A.Y."/>
            <person name="Deshpande S."/>
            <person name="Douglass A.P."/>
            <person name="Hanson S.J."/>
            <person name="Klenk H.-P."/>
            <person name="LaButti K."/>
            <person name="Lapidus A."/>
            <person name="Lindquist E."/>
            <person name="Lipzen A."/>
            <person name="Meier-kolthoff J.P."/>
            <person name="Ohm R.A."/>
            <person name="Otillar R.P."/>
            <person name="Pangilinan J."/>
            <person name="Peng Y."/>
            <person name="Rokas A."/>
            <person name="Rosa C.A."/>
            <person name="Scheuner C."/>
            <person name="Sibirny A.A."/>
            <person name="Slot J.C."/>
            <person name="Stielow J.B."/>
            <person name="Sun H."/>
            <person name="Kurtzman C.P."/>
            <person name="Blackwell M."/>
            <person name="Grigoriev I.V."/>
            <person name="Jeffries T.W."/>
        </authorList>
    </citation>
    <scope>NUCLEOTIDE SEQUENCE [LARGE SCALE GENOMIC DNA]</scope>
    <source>
        <strain evidence="5 6">NRRL YB-4993</strain>
    </source>
</reference>
<evidence type="ECO:0000313" key="5">
    <source>
        <dbReference type="EMBL" id="OBA23266.1"/>
    </source>
</evidence>
<dbReference type="RefSeq" id="XP_018713747.1">
    <property type="nucleotide sequence ID" value="XM_018856541.1"/>
</dbReference>
<evidence type="ECO:0000313" key="6">
    <source>
        <dbReference type="Proteomes" id="UP000092555"/>
    </source>
</evidence>
<dbReference type="GO" id="GO:0097271">
    <property type="term" value="P:protein localization to bud neck"/>
    <property type="evidence" value="ECO:0007669"/>
    <property type="project" value="TreeGrafter"/>
</dbReference>
<feature type="compositionally biased region" description="Basic and acidic residues" evidence="3">
    <location>
        <begin position="452"/>
        <end position="469"/>
    </location>
</feature>
<comment type="caution">
    <text evidence="5">The sequence shown here is derived from an EMBL/GenBank/DDBJ whole genome shotgun (WGS) entry which is preliminary data.</text>
</comment>
<dbReference type="PANTHER" id="PTHR36100">
    <property type="entry name" value="BUD SITE SELECTION PROTEIN 4"/>
    <property type="match status" value="1"/>
</dbReference>
<feature type="compositionally biased region" description="Low complexity" evidence="3">
    <location>
        <begin position="114"/>
        <end position="135"/>
    </location>
</feature>
<dbReference type="GO" id="GO:0005525">
    <property type="term" value="F:GTP binding"/>
    <property type="evidence" value="ECO:0007669"/>
    <property type="project" value="TreeGrafter"/>
</dbReference>
<proteinExistence type="predicted"/>
<feature type="compositionally biased region" description="Polar residues" evidence="3">
    <location>
        <begin position="438"/>
        <end position="448"/>
    </location>
</feature>
<gene>
    <name evidence="5" type="ORF">METBIDRAFT_34938</name>
</gene>
<feature type="region of interest" description="Disordered" evidence="3">
    <location>
        <begin position="921"/>
        <end position="946"/>
    </location>
</feature>
<dbReference type="EMBL" id="LXTC01000001">
    <property type="protein sequence ID" value="OBA23266.1"/>
    <property type="molecule type" value="Genomic_DNA"/>
</dbReference>
<feature type="region of interest" description="Disordered" evidence="3">
    <location>
        <begin position="1"/>
        <end position="225"/>
    </location>
</feature>
<dbReference type="Pfam" id="PF00169">
    <property type="entry name" value="PH"/>
    <property type="match status" value="1"/>
</dbReference>
<dbReference type="CDD" id="cd13278">
    <property type="entry name" value="PH_Bud4"/>
    <property type="match status" value="1"/>
</dbReference>
<dbReference type="GO" id="GO:0007120">
    <property type="term" value="P:axial cellular bud site selection"/>
    <property type="evidence" value="ECO:0007669"/>
    <property type="project" value="TreeGrafter"/>
</dbReference>
<feature type="compositionally biased region" description="Basic and acidic residues" evidence="3">
    <location>
        <begin position="478"/>
        <end position="492"/>
    </location>
</feature>
<sequence>VDMLLQELNHDGPAPEPTNPDGSSPDESPVKPLNYQTQKQPGSPRDQKTALGPNVTDREYHADPLRKDFNSSSDTYVSDHDEGENLSRNLQEGEEADILSGNDPELQEPHATAVSPSKSIMKSSVSSGSPKKSVVFQPSLDTFHTYTPKDPEPSPPAEPAAFFNHLWQEVDQLATSHDTTASPPAPPPHTSSTITGLLTPSRDYLSSDDEASSQESADVDSMRKPVNRHSSLALEENPDVFLTPALQSQNDDLDNHLEQLEKAKTEETGVNIHRLSYHMEDYNPRLENNPFSALSNSLKLYVNSAHSSQSSLQSLMDSNRQLPAETIEKKSRGIQFNDGIKGFPDTVANLLIPLPGAEEDSLSDSSSVGSQFSFLQMKTEPSRHPDHSYDQSYNLTEKSILNLLTSASNLDLSDGQLIKTEPHEEKASLNLKQEPIEPNSTENNTIMTPRSIKSESPEIEVKQEQEKELAFSPEPLSSDEKDNETYVKREEQVNTPQVKSAPDENEVLEGCDDEYSFQSLAPPRSEVKESQLPQKLPCQADDIADAYEKRNPSSIQDYDSSVLANSSNITPPMNMKLPVTDTGDDAFADLTQRLNENSKSFEESLSAEHDVVKTPANFLSIWHSQLLGRRVKKPVSTFYKVPSILTYNTADLSQGEKYHIPPSLQPKKFTDVNLVSTRVVSLSFEDLNVSAFLPELSQDSGIEDHFRSLMKDQAKLEIEGSVGSMNGENSQRRKSLESLSFLSDLERTNSRENFAMALRRKSLNGTLRPGVILNSRKDSISTKRSKFHVPSFEIKRSNSILSPKNQYNDIFLDGKYVAPTIKAPGMKTLPSLDRDDVKRIMQMKQAMSLEEYSGLKKVGAPVSATQHKPSNKHAALQQRASIYCDSLASNSATAAAKFRVHPQGMNRPLVDPSQVLTNISDESSARRRPLSFAPHGFDQGPRKPVVMSDQENHLSNEEVNQVSNTPAIEVNDSDETSLPDPFPNFVKISPERKPVATSSDQNTKSTRSSPIKISSPVKVVKQNGSVTGIVLDRKTKDVKISNEIPNKKLRTDKSHLSAVSVPSNITSDRSTFHGAQSDASIDRTDSVKARSRKSIVTDMPDEMGKLFFRVVGLKNVNVGEVKDRNAEFTITLDNGIHCIKTPDYQLDVSRVMIDKEFELSVSELLEFILTLKATYAKAKPTYKEIKERKVVKSKNKIGRLFGSKEIITTTKYVPQNGVDPLDSLFATDGSFARCYVDLDLYKSQITGQVCTYNLICYNEWATYTHNGEKIVKQPYPIAQLEVKMLYVPRREKYEILPTSIKSAYESLHDLRSEMYMALEGYLHQEGGDCETWKRRWFKLQGTSLIAHSEYSHKTRAKINLAKVAEVIYVNEENIGLPSSSYRNFSDILLMGNSFKIRFANGETIDFGAPSKTEKALWIRTIQEIVYRNKFRRQPWVMLMQEKNGDRRKLLVES</sequence>
<dbReference type="SMART" id="SM00233">
    <property type="entry name" value="PH"/>
    <property type="match status" value="1"/>
</dbReference>
<keyword evidence="2" id="KW-0131">Cell cycle</keyword>
<feature type="region of interest" description="Disordered" evidence="3">
    <location>
        <begin position="970"/>
        <end position="1012"/>
    </location>
</feature>
<dbReference type="OrthoDB" id="2123378at2759"/>
<feature type="compositionally biased region" description="Basic and acidic residues" evidence="3">
    <location>
        <begin position="56"/>
        <end position="69"/>
    </location>
</feature>
<dbReference type="InterPro" id="IPR052007">
    <property type="entry name" value="Bud4"/>
</dbReference>
<dbReference type="PANTHER" id="PTHR36100:SF1">
    <property type="entry name" value="BUD SITE SELECTION PROTEIN 4"/>
    <property type="match status" value="1"/>
</dbReference>
<dbReference type="GeneID" id="30029517"/>
<protein>
    <submittedName>
        <fullName evidence="5">DUF1709-domain-containing protein</fullName>
    </submittedName>
</protein>
<dbReference type="InterPro" id="IPR001849">
    <property type="entry name" value="PH_domain"/>
</dbReference>
<evidence type="ECO:0000256" key="3">
    <source>
        <dbReference type="SAM" id="MobiDB-lite"/>
    </source>
</evidence>
<dbReference type="SUPFAM" id="SSF50729">
    <property type="entry name" value="PH domain-like"/>
    <property type="match status" value="1"/>
</dbReference>
<dbReference type="GO" id="GO:0000142">
    <property type="term" value="C:cellular bud neck contractile ring"/>
    <property type="evidence" value="ECO:0007669"/>
    <property type="project" value="TreeGrafter"/>
</dbReference>
<dbReference type="Proteomes" id="UP000092555">
    <property type="component" value="Unassembled WGS sequence"/>
</dbReference>